<dbReference type="EMBL" id="QPMT01000002">
    <property type="protein sequence ID" value="KAF4866064.1"/>
    <property type="molecule type" value="Genomic_DNA"/>
</dbReference>
<gene>
    <name evidence="3" type="ORF">CGCSCA2_v001206</name>
</gene>
<dbReference type="Proteomes" id="UP000711996">
    <property type="component" value="Unassembled WGS sequence"/>
</dbReference>
<sequence>MDAGTALAVVGLALQVLEGVKEYYKSWKDCDDDVKQFMDALQRVKAVLGHLHTTLKRPHLEDAIVSTIRDACDDMEEHMDEVKSMLRKFKKDGSPSTMMQNLKKLGRRACYPFRKSTISRFMEIIEDMTDKLRLAIELLSLDTIASSQGQLQLLQNDISVIDLKIDDAQRVAEERCIRDWLSLPDYDTPHNLASAMRSPGSGSWFVDSEEFKTWFAQPNSRLWLHGGAGLGKTVLW</sequence>
<feature type="domain" description="Nephrocystin 3-like N-terminal" evidence="2">
    <location>
        <begin position="200"/>
        <end position="235"/>
    </location>
</feature>
<dbReference type="Pfam" id="PF24883">
    <property type="entry name" value="NPHP3_N"/>
    <property type="match status" value="1"/>
</dbReference>
<dbReference type="PANTHER" id="PTHR10039:SF16">
    <property type="entry name" value="GPI INOSITOL-DEACYLASE"/>
    <property type="match status" value="1"/>
</dbReference>
<evidence type="ECO:0000313" key="3">
    <source>
        <dbReference type="EMBL" id="KAF4866064.1"/>
    </source>
</evidence>
<evidence type="ECO:0000259" key="2">
    <source>
        <dbReference type="Pfam" id="PF24883"/>
    </source>
</evidence>
<proteinExistence type="predicted"/>
<keyword evidence="1" id="KW-0677">Repeat</keyword>
<reference evidence="3" key="1">
    <citation type="submission" date="2019-06" db="EMBL/GenBank/DDBJ databases">
        <authorList>
            <person name="Gan P."/>
            <person name="Shirasu K."/>
        </authorList>
    </citation>
    <scope>NUCLEOTIDE SEQUENCE [LARGE SCALE GENOMIC DNA]</scope>
    <source>
        <strain evidence="3">CAD2</strain>
    </source>
</reference>
<organism evidence="3 4">
    <name type="scientific">Colletotrichum siamense</name>
    <name type="common">Anthracnose fungus</name>
    <dbReference type="NCBI Taxonomy" id="690259"/>
    <lineage>
        <taxon>Eukaryota</taxon>
        <taxon>Fungi</taxon>
        <taxon>Dikarya</taxon>
        <taxon>Ascomycota</taxon>
        <taxon>Pezizomycotina</taxon>
        <taxon>Sordariomycetes</taxon>
        <taxon>Hypocreomycetidae</taxon>
        <taxon>Glomerellales</taxon>
        <taxon>Glomerellaceae</taxon>
        <taxon>Colletotrichum</taxon>
        <taxon>Colletotrichum gloeosporioides species complex</taxon>
    </lineage>
</organism>
<evidence type="ECO:0000256" key="1">
    <source>
        <dbReference type="ARBA" id="ARBA00022737"/>
    </source>
</evidence>
<protein>
    <recommendedName>
        <fullName evidence="2">Nephrocystin 3-like N-terminal domain-containing protein</fullName>
    </recommendedName>
</protein>
<name>A0A9P5F2B3_COLSI</name>
<accession>A0A9P5F2B3</accession>
<evidence type="ECO:0000313" key="4">
    <source>
        <dbReference type="Proteomes" id="UP000711996"/>
    </source>
</evidence>
<dbReference type="InterPro" id="IPR056884">
    <property type="entry name" value="NPHP3-like_N"/>
</dbReference>
<keyword evidence="4" id="KW-1185">Reference proteome</keyword>
<comment type="caution">
    <text evidence="3">The sequence shown here is derived from an EMBL/GenBank/DDBJ whole genome shotgun (WGS) entry which is preliminary data.</text>
</comment>
<dbReference type="OrthoDB" id="1577640at2759"/>
<dbReference type="PANTHER" id="PTHR10039">
    <property type="entry name" value="AMELOGENIN"/>
    <property type="match status" value="1"/>
</dbReference>
<dbReference type="AlphaFoldDB" id="A0A9P5F2B3"/>